<dbReference type="Gene3D" id="3.90.190.10">
    <property type="entry name" value="Protein tyrosine phosphatase superfamily"/>
    <property type="match status" value="1"/>
</dbReference>
<feature type="region of interest" description="Disordered" evidence="5">
    <location>
        <begin position="131"/>
        <end position="155"/>
    </location>
</feature>
<keyword evidence="3" id="KW-0378">Hydrolase</keyword>
<dbReference type="PROSITE" id="PS50056">
    <property type="entry name" value="TYR_PHOSPHATASE_2"/>
    <property type="match status" value="1"/>
</dbReference>
<dbReference type="SUPFAM" id="SSF52799">
    <property type="entry name" value="(Phosphotyrosine protein) phosphatases II"/>
    <property type="match status" value="1"/>
</dbReference>
<dbReference type="GO" id="GO:0043409">
    <property type="term" value="P:negative regulation of MAPK cascade"/>
    <property type="evidence" value="ECO:0007669"/>
    <property type="project" value="TreeGrafter"/>
</dbReference>
<feature type="domain" description="Tyrosine-protein phosphatase" evidence="6">
    <location>
        <begin position="29"/>
        <end position="222"/>
    </location>
</feature>
<gene>
    <name evidence="8" type="ORF">BO78DRAFT_392461</name>
</gene>
<dbReference type="GO" id="GO:0005737">
    <property type="term" value="C:cytoplasm"/>
    <property type="evidence" value="ECO:0007669"/>
    <property type="project" value="TreeGrafter"/>
</dbReference>
<accession>A0A319ESB8</accession>
<feature type="compositionally biased region" description="Polar residues" evidence="5">
    <location>
        <begin position="1"/>
        <end position="19"/>
    </location>
</feature>
<dbReference type="GO" id="GO:0017017">
    <property type="term" value="F:MAP kinase tyrosine/serine/threonine phosphatase activity"/>
    <property type="evidence" value="ECO:0007669"/>
    <property type="project" value="TreeGrafter"/>
</dbReference>
<evidence type="ECO:0000256" key="3">
    <source>
        <dbReference type="ARBA" id="ARBA00022801"/>
    </source>
</evidence>
<keyword evidence="4" id="KW-0904">Protein phosphatase</keyword>
<dbReference type="InterPro" id="IPR020422">
    <property type="entry name" value="TYR_PHOSPHATASE_DUAL_dom"/>
</dbReference>
<dbReference type="EC" id="3.1.3.48" evidence="2"/>
<reference evidence="8 9" key="1">
    <citation type="submission" date="2018-02" db="EMBL/GenBank/DDBJ databases">
        <title>The genomes of Aspergillus section Nigri reveals drivers in fungal speciation.</title>
        <authorList>
            <consortium name="DOE Joint Genome Institute"/>
            <person name="Vesth T.C."/>
            <person name="Nybo J."/>
            <person name="Theobald S."/>
            <person name="Brandl J."/>
            <person name="Frisvad J.C."/>
            <person name="Nielsen K.F."/>
            <person name="Lyhne E.K."/>
            <person name="Kogle M.E."/>
            <person name="Kuo A."/>
            <person name="Riley R."/>
            <person name="Clum A."/>
            <person name="Nolan M."/>
            <person name="Lipzen A."/>
            <person name="Salamov A."/>
            <person name="Henrissat B."/>
            <person name="Wiebenga A."/>
            <person name="De vries R.P."/>
            <person name="Grigoriev I.V."/>
            <person name="Mortensen U.H."/>
            <person name="Andersen M.R."/>
            <person name="Baker S.E."/>
        </authorList>
    </citation>
    <scope>NUCLEOTIDE SEQUENCE [LARGE SCALE GENOMIC DNA]</scope>
    <source>
        <strain evidence="8 9">CBS 121057</strain>
    </source>
</reference>
<evidence type="ECO:0000259" key="7">
    <source>
        <dbReference type="PROSITE" id="PS50056"/>
    </source>
</evidence>
<evidence type="ECO:0000256" key="4">
    <source>
        <dbReference type="ARBA" id="ARBA00022912"/>
    </source>
</evidence>
<comment type="similarity">
    <text evidence="1">Belongs to the protein-tyrosine phosphatase family. Non-receptor class dual specificity subfamily.</text>
</comment>
<name>A0A319ESB8_ASPSB</name>
<evidence type="ECO:0000256" key="5">
    <source>
        <dbReference type="SAM" id="MobiDB-lite"/>
    </source>
</evidence>
<dbReference type="PROSITE" id="PS50054">
    <property type="entry name" value="TYR_PHOSPHATASE_DUAL"/>
    <property type="match status" value="1"/>
</dbReference>
<evidence type="ECO:0000256" key="2">
    <source>
        <dbReference type="ARBA" id="ARBA00013064"/>
    </source>
</evidence>
<dbReference type="EMBL" id="KZ826315">
    <property type="protein sequence ID" value="PYI12620.1"/>
    <property type="molecule type" value="Genomic_DNA"/>
</dbReference>
<dbReference type="Proteomes" id="UP000248423">
    <property type="component" value="Unassembled WGS sequence"/>
</dbReference>
<dbReference type="InterPro" id="IPR029021">
    <property type="entry name" value="Prot-tyrosine_phosphatase-like"/>
</dbReference>
<keyword evidence="9" id="KW-1185">Reference proteome</keyword>
<dbReference type="CDD" id="cd14498">
    <property type="entry name" value="DSP"/>
    <property type="match status" value="1"/>
</dbReference>
<dbReference type="PANTHER" id="PTHR10159:SF519">
    <property type="entry name" value="DUAL SPECIFICITY PROTEIN PHOSPHATASE MPK3"/>
    <property type="match status" value="1"/>
</dbReference>
<dbReference type="Pfam" id="PF00782">
    <property type="entry name" value="DSPc"/>
    <property type="match status" value="1"/>
</dbReference>
<evidence type="ECO:0000259" key="6">
    <source>
        <dbReference type="PROSITE" id="PS50054"/>
    </source>
</evidence>
<dbReference type="PROSITE" id="PS00383">
    <property type="entry name" value="TYR_PHOSPHATASE_1"/>
    <property type="match status" value="1"/>
</dbReference>
<sequence length="270" mass="29764">MSSSSSTDPKPNANTTGTDAKTKPCYLPRITPIIPGLYLGNLLGSHNTTLLQAHHITAIVSLTTVPHVQIHPDTLAAGIPPSRHQWARVIDSSVQDLLMYMTEICDFIDRMGSPALKACISLPTGNDNSNAVGLDKHHHHDTNNGNGDGNDGDNDNEKEDWGVLVHCDLGRSRSPTIIIAYLMRKFGIGVDEALAFVKSKQKVKPRDGFLRQLKVWEETGYQVWEESDGAEEEGEGGDGGKEKRKGKKVPKEAYKVWLGERKLRLREMGF</sequence>
<dbReference type="SMART" id="SM00195">
    <property type="entry name" value="DSPc"/>
    <property type="match status" value="1"/>
</dbReference>
<feature type="region of interest" description="Disordered" evidence="5">
    <location>
        <begin position="1"/>
        <end position="21"/>
    </location>
</feature>
<protein>
    <recommendedName>
        <fullName evidence="2">protein-tyrosine-phosphatase</fullName>
        <ecNumber evidence="2">3.1.3.48</ecNumber>
    </recommendedName>
</protein>
<dbReference type="InterPro" id="IPR000340">
    <property type="entry name" value="Dual-sp_phosphatase_cat-dom"/>
</dbReference>
<evidence type="ECO:0000313" key="9">
    <source>
        <dbReference type="Proteomes" id="UP000248423"/>
    </source>
</evidence>
<dbReference type="GO" id="GO:0033550">
    <property type="term" value="F:MAP kinase tyrosine phosphatase activity"/>
    <property type="evidence" value="ECO:0007669"/>
    <property type="project" value="TreeGrafter"/>
</dbReference>
<dbReference type="AlphaFoldDB" id="A0A319ESB8"/>
<dbReference type="VEuPathDB" id="FungiDB:BO78DRAFT_392461"/>
<feature type="domain" description="Tyrosine specific protein phosphatases" evidence="7">
    <location>
        <begin position="163"/>
        <end position="201"/>
    </location>
</feature>
<proteinExistence type="inferred from homology"/>
<dbReference type="STRING" id="1448318.A0A319ESB8"/>
<dbReference type="OrthoDB" id="10252009at2759"/>
<feature type="region of interest" description="Disordered" evidence="5">
    <location>
        <begin position="225"/>
        <end position="249"/>
    </location>
</feature>
<dbReference type="InterPro" id="IPR000387">
    <property type="entry name" value="Tyr_Pase_dom"/>
</dbReference>
<evidence type="ECO:0000256" key="1">
    <source>
        <dbReference type="ARBA" id="ARBA00008601"/>
    </source>
</evidence>
<dbReference type="InterPro" id="IPR016130">
    <property type="entry name" value="Tyr_Pase_AS"/>
</dbReference>
<dbReference type="GO" id="GO:0008330">
    <property type="term" value="F:protein tyrosine/threonine phosphatase activity"/>
    <property type="evidence" value="ECO:0007669"/>
    <property type="project" value="TreeGrafter"/>
</dbReference>
<organism evidence="8 9">
    <name type="scientific">Aspergillus sclerotiicarbonarius (strain CBS 121057 / IBT 28362)</name>
    <dbReference type="NCBI Taxonomy" id="1448318"/>
    <lineage>
        <taxon>Eukaryota</taxon>
        <taxon>Fungi</taxon>
        <taxon>Dikarya</taxon>
        <taxon>Ascomycota</taxon>
        <taxon>Pezizomycotina</taxon>
        <taxon>Eurotiomycetes</taxon>
        <taxon>Eurotiomycetidae</taxon>
        <taxon>Eurotiales</taxon>
        <taxon>Aspergillaceae</taxon>
        <taxon>Aspergillus</taxon>
        <taxon>Aspergillus subgen. Circumdati</taxon>
    </lineage>
</organism>
<feature type="compositionally biased region" description="Acidic residues" evidence="5">
    <location>
        <begin position="225"/>
        <end position="236"/>
    </location>
</feature>
<evidence type="ECO:0000313" key="8">
    <source>
        <dbReference type="EMBL" id="PYI12620.1"/>
    </source>
</evidence>
<dbReference type="PANTHER" id="PTHR10159">
    <property type="entry name" value="DUAL SPECIFICITY PROTEIN PHOSPHATASE"/>
    <property type="match status" value="1"/>
</dbReference>